<dbReference type="InterPro" id="IPR036188">
    <property type="entry name" value="FAD/NAD-bd_sf"/>
</dbReference>
<dbReference type="GO" id="GO:0005737">
    <property type="term" value="C:cytoplasm"/>
    <property type="evidence" value="ECO:0007669"/>
    <property type="project" value="TreeGrafter"/>
</dbReference>
<name>A0A191ZTU2_9RALS</name>
<dbReference type="SUPFAM" id="SSF51905">
    <property type="entry name" value="FAD/NAD(P)-binding domain"/>
    <property type="match status" value="1"/>
</dbReference>
<dbReference type="Proteomes" id="UP000078572">
    <property type="component" value="Chromosome 1"/>
</dbReference>
<protein>
    <submittedName>
        <fullName evidence="3">Uncharacterized protein</fullName>
    </submittedName>
</protein>
<organism evidence="3 4">
    <name type="scientific">Ralstonia insidiosa</name>
    <dbReference type="NCBI Taxonomy" id="190721"/>
    <lineage>
        <taxon>Bacteria</taxon>
        <taxon>Pseudomonadati</taxon>
        <taxon>Pseudomonadota</taxon>
        <taxon>Betaproteobacteria</taxon>
        <taxon>Burkholderiales</taxon>
        <taxon>Burkholderiaceae</taxon>
        <taxon>Ralstonia</taxon>
    </lineage>
</organism>
<dbReference type="PANTHER" id="PTHR13847:SF280">
    <property type="entry name" value="D-AMINO ACID DEHYDROGENASE"/>
    <property type="match status" value="1"/>
</dbReference>
<dbReference type="RefSeq" id="WP_064801887.1">
    <property type="nucleotide sequence ID" value="NZ_CP016022.1"/>
</dbReference>
<dbReference type="STRING" id="190721.ACS15_0673"/>
<evidence type="ECO:0000313" key="3">
    <source>
        <dbReference type="EMBL" id="ANJ71514.1"/>
    </source>
</evidence>
<dbReference type="InterPro" id="IPR006076">
    <property type="entry name" value="FAD-dep_OxRdtase"/>
</dbReference>
<accession>A0A191ZTU2</accession>
<dbReference type="GeneID" id="61524987"/>
<dbReference type="GO" id="GO:0005886">
    <property type="term" value="C:plasma membrane"/>
    <property type="evidence" value="ECO:0007669"/>
    <property type="project" value="TreeGrafter"/>
</dbReference>
<sequence length="423" mass="45834">MNIVVVGAGISGTVTALTLAREGHHVQLIERADAAATGASFANAGLISPGHSFSWAEPGIIQVALRSLLRSNEGLGICAPWKPALLRWAWLFAREATLERWLDNSRAALALAAYSRDLQFGDPLVLTEAYGGKQAGILYLYGSGAQPGQHDSELLAAAGEPFERVDTTRLLNIEPMLRGASEQFAHAIYCPKDGTGDAARYAHAALAEAERLGAVVRFSETVRTLKTRGDRVVGVETERDCIPADAVVITTGLASRRLLAPLGYDLPIYPVTGYSISYTGVRDASPRVGAVSIPHKIAWASFAPETVRFTGFADIGRPSAQRIAKRLAALEAFAARICTRLNRVQPSRWVGYRPMTPDNLPFLGATRHTNLWLNCGHGAMGWTMACGSARTVADLISQRQPVLDPSPYRWDRYRLLGRRQAHA</sequence>
<dbReference type="PANTHER" id="PTHR13847">
    <property type="entry name" value="SARCOSINE DEHYDROGENASE-RELATED"/>
    <property type="match status" value="1"/>
</dbReference>
<evidence type="ECO:0000256" key="2">
    <source>
        <dbReference type="ARBA" id="ARBA00023002"/>
    </source>
</evidence>
<keyword evidence="4" id="KW-1185">Reference proteome</keyword>
<evidence type="ECO:0000313" key="4">
    <source>
        <dbReference type="Proteomes" id="UP000078572"/>
    </source>
</evidence>
<dbReference type="OrthoDB" id="18526at2"/>
<keyword evidence="2" id="KW-0560">Oxidoreductase</keyword>
<dbReference type="GO" id="GO:0055130">
    <property type="term" value="P:D-alanine catabolic process"/>
    <property type="evidence" value="ECO:0007669"/>
    <property type="project" value="TreeGrafter"/>
</dbReference>
<proteinExistence type="inferred from homology"/>
<dbReference type="Pfam" id="PF01266">
    <property type="entry name" value="DAO"/>
    <property type="match status" value="1"/>
</dbReference>
<dbReference type="GO" id="GO:0008718">
    <property type="term" value="F:D-amino-acid dehydrogenase activity"/>
    <property type="evidence" value="ECO:0007669"/>
    <property type="project" value="TreeGrafter"/>
</dbReference>
<dbReference type="AlphaFoldDB" id="A0A191ZTU2"/>
<gene>
    <name evidence="3" type="ORF">A9Y76_03050</name>
</gene>
<comment type="similarity">
    <text evidence="1">Belongs to the DadA oxidoreductase family.</text>
</comment>
<dbReference type="Gene3D" id="3.50.50.60">
    <property type="entry name" value="FAD/NAD(P)-binding domain"/>
    <property type="match status" value="2"/>
</dbReference>
<dbReference type="Gene3D" id="3.30.9.10">
    <property type="entry name" value="D-Amino Acid Oxidase, subunit A, domain 2"/>
    <property type="match status" value="1"/>
</dbReference>
<reference evidence="4" key="1">
    <citation type="submission" date="2016-06" db="EMBL/GenBank/DDBJ databases">
        <authorList>
            <person name="Xu Y."/>
            <person name="Nagy A."/>
            <person name="Yan X."/>
            <person name="Kim S.W."/>
            <person name="Haley B."/>
            <person name="Liu N.T."/>
            <person name="Nou X."/>
        </authorList>
    </citation>
    <scope>NUCLEOTIDE SEQUENCE [LARGE SCALE GENOMIC DNA]</scope>
    <source>
        <strain evidence="4">ATCC 49129</strain>
    </source>
</reference>
<evidence type="ECO:0000256" key="1">
    <source>
        <dbReference type="ARBA" id="ARBA00009410"/>
    </source>
</evidence>
<dbReference type="EMBL" id="CP016022">
    <property type="protein sequence ID" value="ANJ71514.1"/>
    <property type="molecule type" value="Genomic_DNA"/>
</dbReference>